<dbReference type="EMBL" id="MCRJ01000036">
    <property type="protein sequence ID" value="ODN70892.1"/>
    <property type="molecule type" value="Genomic_DNA"/>
</dbReference>
<feature type="compositionally biased region" description="Low complexity" evidence="2">
    <location>
        <begin position="13"/>
        <end position="26"/>
    </location>
</feature>
<dbReference type="FunFam" id="2.20.25.10:FF:000002">
    <property type="entry name" value="UPF0434 protein YcaR"/>
    <property type="match status" value="1"/>
</dbReference>
<dbReference type="HAMAP" id="MF_01187">
    <property type="entry name" value="UPF0434"/>
    <property type="match status" value="1"/>
</dbReference>
<proteinExistence type="inferred from homology"/>
<dbReference type="Pfam" id="PF03966">
    <property type="entry name" value="Trm112p"/>
    <property type="match status" value="1"/>
</dbReference>
<sequence>MTPGADGPEARPGETGMTEGSGMTDGSADETKNRRGKVDPRLLELLVCPLTKTTLSYDAGRQELVSRSARLAFPVRDGIPIMIPDEARQLGEDE</sequence>
<organism evidence="3 4">
    <name type="scientific">Methylobrevis pamukkalensis</name>
    <dbReference type="NCBI Taxonomy" id="1439726"/>
    <lineage>
        <taxon>Bacteria</taxon>
        <taxon>Pseudomonadati</taxon>
        <taxon>Pseudomonadota</taxon>
        <taxon>Alphaproteobacteria</taxon>
        <taxon>Hyphomicrobiales</taxon>
        <taxon>Pleomorphomonadaceae</taxon>
        <taxon>Methylobrevis</taxon>
    </lineage>
</organism>
<evidence type="ECO:0000256" key="1">
    <source>
        <dbReference type="HAMAP-Rule" id="MF_01187"/>
    </source>
</evidence>
<comment type="similarity">
    <text evidence="1">Belongs to the UPF0434 family.</text>
</comment>
<dbReference type="Proteomes" id="UP000094622">
    <property type="component" value="Unassembled WGS sequence"/>
</dbReference>
<dbReference type="Gene3D" id="2.20.25.10">
    <property type="match status" value="1"/>
</dbReference>
<evidence type="ECO:0000313" key="3">
    <source>
        <dbReference type="EMBL" id="ODN70892.1"/>
    </source>
</evidence>
<protein>
    <recommendedName>
        <fullName evidence="1">UPF0434 protein A6302_01809</fullName>
    </recommendedName>
</protein>
<gene>
    <name evidence="3" type="ORF">A6302_01809</name>
</gene>
<evidence type="ECO:0000256" key="2">
    <source>
        <dbReference type="SAM" id="MobiDB-lite"/>
    </source>
</evidence>
<feature type="region of interest" description="Disordered" evidence="2">
    <location>
        <begin position="1"/>
        <end position="38"/>
    </location>
</feature>
<dbReference type="GO" id="GO:0005829">
    <property type="term" value="C:cytosol"/>
    <property type="evidence" value="ECO:0007669"/>
    <property type="project" value="TreeGrafter"/>
</dbReference>
<accession>A0A1E3H3K0</accession>
<evidence type="ECO:0000313" key="4">
    <source>
        <dbReference type="Proteomes" id="UP000094622"/>
    </source>
</evidence>
<dbReference type="PANTHER" id="PTHR33505:SF4">
    <property type="entry name" value="PROTEIN PREY, MITOCHONDRIAL"/>
    <property type="match status" value="1"/>
</dbReference>
<dbReference type="AlphaFoldDB" id="A0A1E3H3K0"/>
<dbReference type="SUPFAM" id="SSF158997">
    <property type="entry name" value="Trm112p-like"/>
    <property type="match status" value="1"/>
</dbReference>
<comment type="caution">
    <text evidence="3">The sequence shown here is derived from an EMBL/GenBank/DDBJ whole genome shotgun (WGS) entry which is preliminary data.</text>
</comment>
<feature type="compositionally biased region" description="Basic and acidic residues" evidence="2">
    <location>
        <begin position="29"/>
        <end position="38"/>
    </location>
</feature>
<keyword evidence="4" id="KW-1185">Reference proteome</keyword>
<name>A0A1E3H3K0_9HYPH</name>
<dbReference type="PANTHER" id="PTHR33505">
    <property type="entry name" value="ZGC:162634"/>
    <property type="match status" value="1"/>
</dbReference>
<dbReference type="InterPro" id="IPR005651">
    <property type="entry name" value="Trm112-like"/>
</dbReference>
<reference evidence="3 4" key="1">
    <citation type="submission" date="2016-07" db="EMBL/GenBank/DDBJ databases">
        <title>Draft Genome Sequence of Methylobrevis pamukkalensis PK2.</title>
        <authorList>
            <person name="Vasilenko O.V."/>
            <person name="Doronina N.V."/>
            <person name="Shmareva M.N."/>
            <person name="Tarlachkov S.V."/>
            <person name="Mustakhimov I."/>
            <person name="Trotsenko Y.A."/>
        </authorList>
    </citation>
    <scope>NUCLEOTIDE SEQUENCE [LARGE SCALE GENOMIC DNA]</scope>
    <source>
        <strain evidence="3 4">PK2</strain>
    </source>
</reference>